<evidence type="ECO:0000256" key="2">
    <source>
        <dbReference type="ARBA" id="ARBA00022670"/>
    </source>
</evidence>
<dbReference type="InterPro" id="IPR015500">
    <property type="entry name" value="Peptidase_S8_subtilisin-rel"/>
</dbReference>
<accession>A0A1Y1XC28</accession>
<evidence type="ECO:0000256" key="5">
    <source>
        <dbReference type="PROSITE-ProRule" id="PRU01240"/>
    </source>
</evidence>
<organism evidence="7 8">
    <name type="scientific">Anaeromyces robustus</name>
    <dbReference type="NCBI Taxonomy" id="1754192"/>
    <lineage>
        <taxon>Eukaryota</taxon>
        <taxon>Fungi</taxon>
        <taxon>Fungi incertae sedis</taxon>
        <taxon>Chytridiomycota</taxon>
        <taxon>Chytridiomycota incertae sedis</taxon>
        <taxon>Neocallimastigomycetes</taxon>
        <taxon>Neocallimastigales</taxon>
        <taxon>Neocallimastigaceae</taxon>
        <taxon>Anaeromyces</taxon>
    </lineage>
</organism>
<dbReference type="InterPro" id="IPR000772">
    <property type="entry name" value="Ricin_B_lectin"/>
</dbReference>
<dbReference type="EMBL" id="MCFG01000076">
    <property type="protein sequence ID" value="ORX83275.1"/>
    <property type="molecule type" value="Genomic_DNA"/>
</dbReference>
<dbReference type="CDD" id="cd00161">
    <property type="entry name" value="beta-trefoil_Ricin-like"/>
    <property type="match status" value="2"/>
</dbReference>
<dbReference type="Pfam" id="PF00652">
    <property type="entry name" value="Ricin_B_lectin"/>
    <property type="match status" value="2"/>
</dbReference>
<feature type="active site" description="Charge relay system" evidence="5">
    <location>
        <position position="330"/>
    </location>
</feature>
<dbReference type="PROSITE" id="PS50231">
    <property type="entry name" value="RICIN_B_LECTIN"/>
    <property type="match status" value="1"/>
</dbReference>
<dbReference type="GO" id="GO:0004252">
    <property type="term" value="F:serine-type endopeptidase activity"/>
    <property type="evidence" value="ECO:0007669"/>
    <property type="project" value="UniProtKB-UniRule"/>
</dbReference>
<evidence type="ECO:0000259" key="6">
    <source>
        <dbReference type="SMART" id="SM00458"/>
    </source>
</evidence>
<dbReference type="PRINTS" id="PR00723">
    <property type="entry name" value="SUBTILISIN"/>
</dbReference>
<reference evidence="7 8" key="1">
    <citation type="submission" date="2016-08" db="EMBL/GenBank/DDBJ databases">
        <title>A Parts List for Fungal Cellulosomes Revealed by Comparative Genomics.</title>
        <authorList>
            <consortium name="DOE Joint Genome Institute"/>
            <person name="Haitjema C.H."/>
            <person name="Gilmore S.P."/>
            <person name="Henske J.K."/>
            <person name="Solomon K.V."/>
            <person name="De Groot R."/>
            <person name="Kuo A."/>
            <person name="Mondo S.J."/>
            <person name="Salamov A.A."/>
            <person name="Labutti K."/>
            <person name="Zhao Z."/>
            <person name="Chiniquy J."/>
            <person name="Barry K."/>
            <person name="Brewer H.M."/>
            <person name="Purvine S.O."/>
            <person name="Wright A.T."/>
            <person name="Boxma B."/>
            <person name="Van Alen T."/>
            <person name="Hackstein J.H."/>
            <person name="Baker S.E."/>
            <person name="Grigoriev I.V."/>
            <person name="O'Malley M.A."/>
        </authorList>
    </citation>
    <scope>NUCLEOTIDE SEQUENCE [LARGE SCALE GENOMIC DNA]</scope>
    <source>
        <strain evidence="7 8">S4</strain>
    </source>
</reference>
<keyword evidence="3 5" id="KW-0378">Hydrolase</keyword>
<dbReference type="Gene3D" id="3.40.50.200">
    <property type="entry name" value="Peptidase S8/S53 domain"/>
    <property type="match status" value="1"/>
</dbReference>
<dbReference type="PANTHER" id="PTHR43806">
    <property type="entry name" value="PEPTIDASE S8"/>
    <property type="match status" value="1"/>
</dbReference>
<dbReference type="OrthoDB" id="1896086at2759"/>
<protein>
    <submittedName>
        <fullName evidence="7">Subtilisin-like protein</fullName>
    </submittedName>
</protein>
<dbReference type="InterPro" id="IPR035992">
    <property type="entry name" value="Ricin_B-like_lectins"/>
</dbReference>
<gene>
    <name evidence="7" type="ORF">BCR32DRAFT_308436</name>
</gene>
<feature type="active site" description="Charge relay system" evidence="5">
    <location>
        <position position="282"/>
    </location>
</feature>
<dbReference type="GO" id="GO:0005615">
    <property type="term" value="C:extracellular space"/>
    <property type="evidence" value="ECO:0007669"/>
    <property type="project" value="TreeGrafter"/>
</dbReference>
<feature type="active site" description="Charge relay system" evidence="5">
    <location>
        <position position="492"/>
    </location>
</feature>
<dbReference type="Pfam" id="PF00082">
    <property type="entry name" value="Peptidase_S8"/>
    <property type="match status" value="1"/>
</dbReference>
<dbReference type="InterPro" id="IPR023828">
    <property type="entry name" value="Peptidase_S8_Ser-AS"/>
</dbReference>
<dbReference type="PROSITE" id="PS51892">
    <property type="entry name" value="SUBTILASE"/>
    <property type="match status" value="1"/>
</dbReference>
<dbReference type="AlphaFoldDB" id="A0A1Y1XC28"/>
<keyword evidence="4 5" id="KW-0720">Serine protease</keyword>
<proteinExistence type="inferred from homology"/>
<feature type="domain" description="Ricin B lectin" evidence="6">
    <location>
        <begin position="987"/>
        <end position="1113"/>
    </location>
</feature>
<evidence type="ECO:0000313" key="8">
    <source>
        <dbReference type="Proteomes" id="UP000193944"/>
    </source>
</evidence>
<sequence length="1120" mass="129154">MINKNGYAKNDSYIIGIRRNEKDNYYDNESQEIQEKIDELVNDRMNDIYEIIEDNKETYILENGEMDTRLVELNNSFQLKKRSNKNKYKRKFYFINKTRPNKNIKNFKNFTKRSFKLKESNNDFTNKYIPINSNLVNHVCPISNYYAIKAYLSDETLKLVRKLKNVIYCEKNRKLELSRTIQNLNKNVNEDGNENNYNNYNYNNNNDNNNNNNKNSIPLYYNINEIKKETNWTDVNVQHISYTPNHLALISQSPYINMNKPFDNNFYYPNSAGKGTDIYLIDQGLIVRHDDFDTSERTITCDAISTIDDFYLTNEKEKIICTVDNVYPSHGIMVTSISGGNIFGVSKKANLHMIAVDFYTSSILVALDHIMNNSEPHKTVISMSLGGIGYLESEDKKLEDLSRKGFITFVAAGNENTNCCAEKDSDDFMNFSGYRKAITVGATETDIYGNGYYRADYSNYGDCVDIYGPGTVSHFDLNKKSGDDYINSSGTSCSTPLVAGVAASIISEHPEITFDNELMRKTLIKMSIKDAIHNLGSSDTPNRFVNNGKLSIYTKKDIIQCGKGSGSGSNINVKCSNGCCSKEGICHAFEKVPLEECFIENGCQNEFGYCTTIEESIEECENEIKDNAKCLLTSVPNMNEGELYKFYNIFNSFECNDFRKKLINNLSICSVAKQYKHFELINDYNQEKYHNLFEICNDSFNHYKNECKLEMKKYRDCFIEEKVDLEDNFIFGANYYRCKNMKLDECSSLYNKKEDGLKKYLPSCSILLRYYDYNAIKEWTGINVFYDNAYKKYDEYLEFCENVPENSVEICNEIIEENEECQLIENDLYRICNRSNIQKWTLWDINPYDIIHVETHIVWIYNKKLNKCLYRGNNLNDNPMVFTCNDWDNAKWEIPISGSGFFKSLDKKWCLNVKDIDEGVINMGDCNSNSIINDINSSYNKESIISSLNQNKCLGFNNPNDPDEVQLKLNKCDKSMKDQHWEIRTSNPSIYIYNPKLKKCLISGKKKIISTPSIGNCSDNENAKWEISISGPGFFKSISQGWCLNVSYIDTGKIIMGECNNDAIINDIYFSYNGESIISPLNDNKCLGLIDSGIEVNMNECDQSKDDQHWEIFANNPEER</sequence>
<dbReference type="PROSITE" id="PS00138">
    <property type="entry name" value="SUBTILASE_SER"/>
    <property type="match status" value="1"/>
</dbReference>
<comment type="caution">
    <text evidence="7">The sequence shown here is derived from an EMBL/GenBank/DDBJ whole genome shotgun (WGS) entry which is preliminary data.</text>
</comment>
<keyword evidence="8" id="KW-1185">Reference proteome</keyword>
<comment type="similarity">
    <text evidence="1 5">Belongs to the peptidase S8 family.</text>
</comment>
<dbReference type="PANTHER" id="PTHR43806:SF11">
    <property type="entry name" value="CEREVISIN-RELATED"/>
    <property type="match status" value="1"/>
</dbReference>
<dbReference type="SUPFAM" id="SSF52743">
    <property type="entry name" value="Subtilisin-like"/>
    <property type="match status" value="1"/>
</dbReference>
<dbReference type="Gene3D" id="2.80.10.50">
    <property type="match status" value="2"/>
</dbReference>
<dbReference type="STRING" id="1754192.A0A1Y1XC28"/>
<dbReference type="InterPro" id="IPR000209">
    <property type="entry name" value="Peptidase_S8/S53_dom"/>
</dbReference>
<evidence type="ECO:0000256" key="3">
    <source>
        <dbReference type="ARBA" id="ARBA00022801"/>
    </source>
</evidence>
<name>A0A1Y1XC28_9FUNG</name>
<feature type="domain" description="Ricin B lectin" evidence="6">
    <location>
        <begin position="855"/>
        <end position="984"/>
    </location>
</feature>
<dbReference type="GO" id="GO:0006508">
    <property type="term" value="P:proteolysis"/>
    <property type="evidence" value="ECO:0007669"/>
    <property type="project" value="UniProtKB-KW"/>
</dbReference>
<dbReference type="SMART" id="SM00458">
    <property type="entry name" value="RICIN"/>
    <property type="match status" value="2"/>
</dbReference>
<dbReference type="InterPro" id="IPR050131">
    <property type="entry name" value="Peptidase_S8_subtilisin-like"/>
</dbReference>
<dbReference type="Proteomes" id="UP000193944">
    <property type="component" value="Unassembled WGS sequence"/>
</dbReference>
<reference evidence="7 8" key="2">
    <citation type="submission" date="2016-08" db="EMBL/GenBank/DDBJ databases">
        <title>Pervasive Adenine N6-methylation of Active Genes in Fungi.</title>
        <authorList>
            <consortium name="DOE Joint Genome Institute"/>
            <person name="Mondo S.J."/>
            <person name="Dannebaum R.O."/>
            <person name="Kuo R.C."/>
            <person name="Labutti K."/>
            <person name="Haridas S."/>
            <person name="Kuo A."/>
            <person name="Salamov A."/>
            <person name="Ahrendt S.R."/>
            <person name="Lipzen A."/>
            <person name="Sullivan W."/>
            <person name="Andreopoulos W.B."/>
            <person name="Clum A."/>
            <person name="Lindquist E."/>
            <person name="Daum C."/>
            <person name="Ramamoorthy G.K."/>
            <person name="Gryganskyi A."/>
            <person name="Culley D."/>
            <person name="Magnuson J.K."/>
            <person name="James T.Y."/>
            <person name="O'Malley M.A."/>
            <person name="Stajich J.E."/>
            <person name="Spatafora J.W."/>
            <person name="Visel A."/>
            <person name="Grigoriev I.V."/>
        </authorList>
    </citation>
    <scope>NUCLEOTIDE SEQUENCE [LARGE SCALE GENOMIC DNA]</scope>
    <source>
        <strain evidence="7 8">S4</strain>
    </source>
</reference>
<evidence type="ECO:0000313" key="7">
    <source>
        <dbReference type="EMBL" id="ORX83275.1"/>
    </source>
</evidence>
<keyword evidence="2 5" id="KW-0645">Protease</keyword>
<evidence type="ECO:0000256" key="1">
    <source>
        <dbReference type="ARBA" id="ARBA00011073"/>
    </source>
</evidence>
<dbReference type="SUPFAM" id="SSF50370">
    <property type="entry name" value="Ricin B-like lectins"/>
    <property type="match status" value="3"/>
</dbReference>
<evidence type="ECO:0000256" key="4">
    <source>
        <dbReference type="ARBA" id="ARBA00022825"/>
    </source>
</evidence>
<dbReference type="InterPro" id="IPR036852">
    <property type="entry name" value="Peptidase_S8/S53_dom_sf"/>
</dbReference>